<dbReference type="EMBL" id="VUNR01000046">
    <property type="protein sequence ID" value="MSU10012.1"/>
    <property type="molecule type" value="Genomic_DNA"/>
</dbReference>
<dbReference type="SUPFAM" id="SSF55060">
    <property type="entry name" value="GHMP Kinase, C-terminal domain"/>
    <property type="match status" value="1"/>
</dbReference>
<dbReference type="RefSeq" id="WP_154408177.1">
    <property type="nucleotide sequence ID" value="NZ_VUNR01000046.1"/>
</dbReference>
<dbReference type="PRINTS" id="PR00959">
    <property type="entry name" value="MEVGALKINASE"/>
</dbReference>
<dbReference type="InterPro" id="IPR020568">
    <property type="entry name" value="Ribosomal_Su5_D2-typ_SF"/>
</dbReference>
<dbReference type="Proteomes" id="UP000433181">
    <property type="component" value="Unassembled WGS sequence"/>
</dbReference>
<dbReference type="InterPro" id="IPR014721">
    <property type="entry name" value="Ribsml_uS5_D2-typ_fold_subgr"/>
</dbReference>
<dbReference type="Pfam" id="PF10509">
    <property type="entry name" value="GalKase_gal_bdg"/>
    <property type="match status" value="1"/>
</dbReference>
<dbReference type="PANTHER" id="PTHR10457">
    <property type="entry name" value="MEVALONATE KINASE/GALACTOKINASE"/>
    <property type="match status" value="1"/>
</dbReference>
<evidence type="ECO:0000313" key="8">
    <source>
        <dbReference type="Proteomes" id="UP000433181"/>
    </source>
</evidence>
<dbReference type="SUPFAM" id="SSF54211">
    <property type="entry name" value="Ribosomal protein S5 domain 2-like"/>
    <property type="match status" value="1"/>
</dbReference>
<dbReference type="Gene3D" id="3.30.230.10">
    <property type="match status" value="1"/>
</dbReference>
<comment type="similarity">
    <text evidence="1">Belongs to the GHMP kinase family. GalK subfamily.</text>
</comment>
<evidence type="ECO:0000256" key="3">
    <source>
        <dbReference type="ARBA" id="ARBA00022777"/>
    </source>
</evidence>
<evidence type="ECO:0000313" key="7">
    <source>
        <dbReference type="EMBL" id="MSU10012.1"/>
    </source>
</evidence>
<keyword evidence="3 7" id="KW-0418">Kinase</keyword>
<dbReference type="InterPro" id="IPR006204">
    <property type="entry name" value="GHMP_kinase_N_dom"/>
</dbReference>
<keyword evidence="4" id="KW-0067">ATP-binding</keyword>
<accession>A0A6I2UM41</accession>
<dbReference type="InterPro" id="IPR019539">
    <property type="entry name" value="GalKase_N"/>
</dbReference>
<gene>
    <name evidence="7" type="ORF">FYJ84_13680</name>
</gene>
<dbReference type="GO" id="GO:0004335">
    <property type="term" value="F:galactokinase activity"/>
    <property type="evidence" value="ECO:0007669"/>
    <property type="project" value="InterPro"/>
</dbReference>
<organism evidence="7 8">
    <name type="scientific">Anaerovibrio slackiae</name>
    <dbReference type="NCBI Taxonomy" id="2652309"/>
    <lineage>
        <taxon>Bacteria</taxon>
        <taxon>Bacillati</taxon>
        <taxon>Bacillota</taxon>
        <taxon>Negativicutes</taxon>
        <taxon>Selenomonadales</taxon>
        <taxon>Selenomonadaceae</taxon>
        <taxon>Anaerovibrio</taxon>
    </lineage>
</organism>
<name>A0A6I2UM41_9FIRM</name>
<proteinExistence type="inferred from homology"/>
<reference evidence="7 8" key="1">
    <citation type="submission" date="2019-08" db="EMBL/GenBank/DDBJ databases">
        <title>In-depth cultivation of the pig gut microbiome towards novel bacterial diversity and tailored functional studies.</title>
        <authorList>
            <person name="Wylensek D."/>
            <person name="Hitch T.C.A."/>
            <person name="Clavel T."/>
        </authorList>
    </citation>
    <scope>NUCLEOTIDE SEQUENCE [LARGE SCALE GENOMIC DNA]</scope>
    <source>
        <strain evidence="7 8">WCA-693-APC-5D-A</strain>
    </source>
</reference>
<keyword evidence="2" id="KW-0547">Nucleotide-binding</keyword>
<dbReference type="PANTHER" id="PTHR10457:SF7">
    <property type="entry name" value="GALACTOKINASE-RELATED"/>
    <property type="match status" value="1"/>
</dbReference>
<evidence type="ECO:0000256" key="2">
    <source>
        <dbReference type="ARBA" id="ARBA00022741"/>
    </source>
</evidence>
<dbReference type="InterPro" id="IPR036554">
    <property type="entry name" value="GHMP_kinase_C_sf"/>
</dbReference>
<evidence type="ECO:0000256" key="1">
    <source>
        <dbReference type="ARBA" id="ARBA00006566"/>
    </source>
</evidence>
<dbReference type="GO" id="GO:0006012">
    <property type="term" value="P:galactose metabolic process"/>
    <property type="evidence" value="ECO:0007669"/>
    <property type="project" value="InterPro"/>
</dbReference>
<dbReference type="Gene3D" id="3.30.70.890">
    <property type="entry name" value="GHMP kinase, C-terminal domain"/>
    <property type="match status" value="1"/>
</dbReference>
<dbReference type="AlphaFoldDB" id="A0A6I2UM41"/>
<dbReference type="PIRSF" id="PIRSF000530">
    <property type="entry name" value="Galactokinase"/>
    <property type="match status" value="1"/>
</dbReference>
<protein>
    <submittedName>
        <fullName evidence="7">Galactokinase</fullName>
    </submittedName>
</protein>
<dbReference type="Pfam" id="PF00288">
    <property type="entry name" value="GHMP_kinases_N"/>
    <property type="match status" value="1"/>
</dbReference>
<dbReference type="InterPro" id="IPR006206">
    <property type="entry name" value="Mevalonate/galactokinase"/>
</dbReference>
<evidence type="ECO:0000256" key="4">
    <source>
        <dbReference type="ARBA" id="ARBA00022840"/>
    </source>
</evidence>
<feature type="domain" description="GHMP kinase N-terminal" evidence="5">
    <location>
        <begin position="126"/>
        <end position="214"/>
    </location>
</feature>
<evidence type="ECO:0000259" key="6">
    <source>
        <dbReference type="Pfam" id="PF10509"/>
    </source>
</evidence>
<evidence type="ECO:0000259" key="5">
    <source>
        <dbReference type="Pfam" id="PF00288"/>
    </source>
</evidence>
<dbReference type="InterPro" id="IPR000705">
    <property type="entry name" value="Galactokinase"/>
</dbReference>
<dbReference type="PRINTS" id="PR00473">
    <property type="entry name" value="GALCTOKINASE"/>
</dbReference>
<feature type="domain" description="Galactokinase N-terminal" evidence="6">
    <location>
        <begin position="40"/>
        <end position="89"/>
    </location>
</feature>
<keyword evidence="8" id="KW-1185">Reference proteome</keyword>
<dbReference type="GO" id="GO:0005829">
    <property type="term" value="C:cytosol"/>
    <property type="evidence" value="ECO:0007669"/>
    <property type="project" value="TreeGrafter"/>
</dbReference>
<dbReference type="GeneID" id="96779979"/>
<dbReference type="GO" id="GO:0005524">
    <property type="term" value="F:ATP binding"/>
    <property type="evidence" value="ECO:0007669"/>
    <property type="project" value="UniProtKB-KW"/>
</dbReference>
<keyword evidence="3 7" id="KW-0808">Transferase</keyword>
<comment type="caution">
    <text evidence="7">The sequence shown here is derived from an EMBL/GenBank/DDBJ whole genome shotgun (WGS) entry which is preliminary data.</text>
</comment>
<sequence length="425" mass="45807">MNSKDLIGKIAEGSFDEALANMYGREALTAQRERYSRALERFEELYPGSEEVRIFSAPGRTEVCGNHTDHQRGRVLAAAINLDAVAVVGFHEEGVIRLQSEGYQAELIDLKALQANEAEHGTTAALIRGMAAQFAELGCNIGGFNAYVTSDVLGGSGLSSSAAFEVLVGTILDEYYNDGRAGAVEIAKMGQLAENHYFGKKCGLMDQMVSSVGGFVFIDFADTRKPVIEKHTCDFAAAGISLCITDTKGSHADLTPDYVAVPSEMKAVAACFGKEVLREVPEQEFFAAIGSLRGKVSDRAILRAAHFYGDDARVAKEVEALDAADFQRFFDLVKESGNSSARWLQNVYSIKKPEEQGVSLGLMVSEKVLAGRGAYRVHGGGFAGTIQAFVPDELVAEYAAAMESLFGEGCCYRLKIRPVGGVRVM</sequence>